<evidence type="ECO:0000256" key="1">
    <source>
        <dbReference type="SAM" id="MobiDB-lite"/>
    </source>
</evidence>
<feature type="compositionally biased region" description="Basic residues" evidence="1">
    <location>
        <begin position="1"/>
        <end position="10"/>
    </location>
</feature>
<proteinExistence type="predicted"/>
<dbReference type="AlphaFoldDB" id="A0A6C0HLM0"/>
<protein>
    <recommendedName>
        <fullName evidence="3">DUF5679 domain-containing protein</fullName>
    </recommendedName>
</protein>
<evidence type="ECO:0008006" key="3">
    <source>
        <dbReference type="Google" id="ProtNLM"/>
    </source>
</evidence>
<accession>A0A6C0HLM0</accession>
<dbReference type="EMBL" id="MN739980">
    <property type="protein sequence ID" value="QHT81270.1"/>
    <property type="molecule type" value="Genomic_DNA"/>
</dbReference>
<evidence type="ECO:0000313" key="2">
    <source>
        <dbReference type="EMBL" id="QHT81270.1"/>
    </source>
</evidence>
<sequence length="89" mass="9376">MPGHTNKHKPAMQGGNVSKKPASAHPAHGGGSKTKKAVNMTTARCMKCKKMIVAADSKIVNTKRRGSHVGKMLKGTCPVCHTKVCKIVG</sequence>
<name>A0A6C0HLM0_9ZZZZ</name>
<reference evidence="2" key="1">
    <citation type="journal article" date="2020" name="Nature">
        <title>Giant virus diversity and host interactions through global metagenomics.</title>
        <authorList>
            <person name="Schulz F."/>
            <person name="Roux S."/>
            <person name="Paez-Espino D."/>
            <person name="Jungbluth S."/>
            <person name="Walsh D.A."/>
            <person name="Denef V.J."/>
            <person name="McMahon K.D."/>
            <person name="Konstantinidis K.T."/>
            <person name="Eloe-Fadrosh E.A."/>
            <person name="Kyrpides N.C."/>
            <person name="Woyke T."/>
        </authorList>
    </citation>
    <scope>NUCLEOTIDE SEQUENCE</scope>
    <source>
        <strain evidence="2">GVMAG-M-3300023184-13</strain>
    </source>
</reference>
<organism evidence="2">
    <name type="scientific">viral metagenome</name>
    <dbReference type="NCBI Taxonomy" id="1070528"/>
    <lineage>
        <taxon>unclassified sequences</taxon>
        <taxon>metagenomes</taxon>
        <taxon>organismal metagenomes</taxon>
    </lineage>
</organism>
<feature type="region of interest" description="Disordered" evidence="1">
    <location>
        <begin position="1"/>
        <end position="38"/>
    </location>
</feature>